<proteinExistence type="predicted"/>
<organism evidence="2 3">
    <name type="scientific">Escherichia coli</name>
    <dbReference type="NCBI Taxonomy" id="562"/>
    <lineage>
        <taxon>Bacteria</taxon>
        <taxon>Pseudomonadati</taxon>
        <taxon>Pseudomonadota</taxon>
        <taxon>Gammaproteobacteria</taxon>
        <taxon>Enterobacterales</taxon>
        <taxon>Enterobacteriaceae</taxon>
        <taxon>Escherichia</taxon>
    </lineage>
</organism>
<evidence type="ECO:0000313" key="2">
    <source>
        <dbReference type="EMBL" id="STK05616.1"/>
    </source>
</evidence>
<feature type="compositionally biased region" description="Basic and acidic residues" evidence="1">
    <location>
        <begin position="140"/>
        <end position="150"/>
    </location>
</feature>
<evidence type="ECO:0000256" key="1">
    <source>
        <dbReference type="SAM" id="MobiDB-lite"/>
    </source>
</evidence>
<feature type="region of interest" description="Disordered" evidence="1">
    <location>
        <begin position="128"/>
        <end position="150"/>
    </location>
</feature>
<accession>A0A376YJE3</accession>
<gene>
    <name evidence="2" type="ORF">NCTC10865_06323</name>
</gene>
<sequence length="150" mass="16742">MTLAAITMTAPEAASPVQMYRATYSPDDNKLRLYAASRLDQETYKKCMMPVSAGHPNRRCLWHRPGHRAGEDVLLSLAGEIEDEDSTLAERQEARAERFTGYSGKRASESAQALDEVERLAAMIPPGHPILVGHHSERRARRDAQRIETA</sequence>
<name>A0A376YJE3_ECOLX</name>
<evidence type="ECO:0000313" key="3">
    <source>
        <dbReference type="Proteomes" id="UP000254159"/>
    </source>
</evidence>
<dbReference type="AlphaFoldDB" id="A0A376YJE3"/>
<feature type="region of interest" description="Disordered" evidence="1">
    <location>
        <begin position="91"/>
        <end position="110"/>
    </location>
</feature>
<dbReference type="EMBL" id="UGCD01000003">
    <property type="protein sequence ID" value="STK05616.1"/>
    <property type="molecule type" value="Genomic_DNA"/>
</dbReference>
<dbReference type="InterPro" id="IPR021944">
    <property type="entry name" value="DUF3560"/>
</dbReference>
<protein>
    <submittedName>
        <fullName evidence="2">Domain of uncharacterized function (DUF3560)</fullName>
    </submittedName>
</protein>
<dbReference type="Proteomes" id="UP000254159">
    <property type="component" value="Unassembled WGS sequence"/>
</dbReference>
<dbReference type="Pfam" id="PF12083">
    <property type="entry name" value="DUF3560"/>
    <property type="match status" value="1"/>
</dbReference>
<reference evidence="2 3" key="1">
    <citation type="submission" date="2018-06" db="EMBL/GenBank/DDBJ databases">
        <authorList>
            <consortium name="Pathogen Informatics"/>
            <person name="Doyle S."/>
        </authorList>
    </citation>
    <scope>NUCLEOTIDE SEQUENCE [LARGE SCALE GENOMIC DNA]</scope>
    <source>
        <strain evidence="2 3">NCTC10865</strain>
    </source>
</reference>